<keyword evidence="2" id="KW-0472">Membrane</keyword>
<evidence type="ECO:0000256" key="2">
    <source>
        <dbReference type="SAM" id="Phobius"/>
    </source>
</evidence>
<dbReference type="EMBL" id="LGKP01000008">
    <property type="protein sequence ID" value="KPL90967.1"/>
    <property type="molecule type" value="Genomic_DNA"/>
</dbReference>
<feature type="transmembrane region" description="Helical" evidence="2">
    <location>
        <begin position="124"/>
        <end position="143"/>
    </location>
</feature>
<comment type="caution">
    <text evidence="3">The sequence shown here is derived from an EMBL/GenBank/DDBJ whole genome shotgun (WGS) entry which is preliminary data.</text>
</comment>
<dbReference type="STRING" id="70996.SE18_04150"/>
<sequence>MIAARRPSFSRFLLMSSLLTGLLILLFAMTRWFDIPAGDVTDWLVGIVSVWWLLAITIIPWNIYFDARTVIADAEMSQQRGITVQASQQQYAASIAKRSLLGAVLLHLVSAGVLYAIAASNISSVGYVAAGAAILLTGLRPALRGYEYVAQRLATIHEEVRFPRDDIMLLKHQVASLESKIEQLDLEEADSWASQQVKQAKHLERQIEQLKLELQSLSTNNEAAHRQISREIDHAVAQISTDGQFLEHARELIRFFKQA</sequence>
<feature type="transmembrane region" description="Helical" evidence="2">
    <location>
        <begin position="44"/>
        <end position="65"/>
    </location>
</feature>
<feature type="coiled-coil region" evidence="1">
    <location>
        <begin position="167"/>
        <end position="227"/>
    </location>
</feature>
<evidence type="ECO:0000313" key="4">
    <source>
        <dbReference type="Proteomes" id="UP000050277"/>
    </source>
</evidence>
<dbReference type="Proteomes" id="UP000050277">
    <property type="component" value="Unassembled WGS sequence"/>
</dbReference>
<dbReference type="OrthoDB" id="509327at2"/>
<proteinExistence type="predicted"/>
<gene>
    <name evidence="3" type="ORF">SE18_04150</name>
</gene>
<evidence type="ECO:0000256" key="1">
    <source>
        <dbReference type="SAM" id="Coils"/>
    </source>
</evidence>
<feature type="transmembrane region" description="Helical" evidence="2">
    <location>
        <begin position="100"/>
        <end position="118"/>
    </location>
</feature>
<dbReference type="AlphaFoldDB" id="A0A0P6Y4F7"/>
<keyword evidence="2" id="KW-0812">Transmembrane</keyword>
<keyword evidence="4" id="KW-1185">Reference proteome</keyword>
<organism evidence="3 4">
    <name type="scientific">Herpetosiphon geysericola</name>
    <dbReference type="NCBI Taxonomy" id="70996"/>
    <lineage>
        <taxon>Bacteria</taxon>
        <taxon>Bacillati</taxon>
        <taxon>Chloroflexota</taxon>
        <taxon>Chloroflexia</taxon>
        <taxon>Herpetosiphonales</taxon>
        <taxon>Herpetosiphonaceae</taxon>
        <taxon>Herpetosiphon</taxon>
    </lineage>
</organism>
<accession>A0A0P6Y4F7</accession>
<evidence type="ECO:0000313" key="3">
    <source>
        <dbReference type="EMBL" id="KPL90967.1"/>
    </source>
</evidence>
<protein>
    <submittedName>
        <fullName evidence="3">Uncharacterized protein</fullName>
    </submittedName>
</protein>
<reference evidence="3 4" key="1">
    <citation type="submission" date="2015-07" db="EMBL/GenBank/DDBJ databases">
        <title>Whole genome sequence of Herpetosiphon geysericola DSM 7119.</title>
        <authorList>
            <person name="Hemp J."/>
            <person name="Ward L.M."/>
            <person name="Pace L.A."/>
            <person name="Fischer W.W."/>
        </authorList>
    </citation>
    <scope>NUCLEOTIDE SEQUENCE [LARGE SCALE GENOMIC DNA]</scope>
    <source>
        <strain evidence="3 4">DSM 7119</strain>
    </source>
</reference>
<keyword evidence="2" id="KW-1133">Transmembrane helix</keyword>
<dbReference type="RefSeq" id="WP_054533155.1">
    <property type="nucleotide sequence ID" value="NZ_LGKP01000008.1"/>
</dbReference>
<dbReference type="PATRIC" id="fig|70996.4.peg.5313"/>
<name>A0A0P6Y4F7_9CHLR</name>
<feature type="transmembrane region" description="Helical" evidence="2">
    <location>
        <begin position="12"/>
        <end position="32"/>
    </location>
</feature>
<keyword evidence="1" id="KW-0175">Coiled coil</keyword>